<keyword evidence="3" id="KW-1185">Reference proteome</keyword>
<dbReference type="Proteomes" id="UP000613160">
    <property type="component" value="Unassembled WGS sequence"/>
</dbReference>
<sequence length="181" mass="20452">MLLLASCATPPKSTGNTCAIFEQKSGLLTNWRRDAEQVSVEYGVPVPVLMATIQAESNFDGKARPPRRWFLGIIPGKRASTAFGYAQALDGTWDEYQRRTGRHGARRHDFADAIRFIGWYHADSNRRLGVAKSDAYRLYLAYHSGHAGYERGAWRNRPEALRGAKRAADMAERYKAQMQRC</sequence>
<proteinExistence type="predicted"/>
<evidence type="ECO:0000259" key="1">
    <source>
        <dbReference type="Pfam" id="PF19489"/>
    </source>
</evidence>
<dbReference type="Gene3D" id="1.10.530.10">
    <property type="match status" value="1"/>
</dbReference>
<dbReference type="AlphaFoldDB" id="A0A917DCX6"/>
<reference evidence="2" key="1">
    <citation type="journal article" date="2014" name="Int. J. Syst. Evol. Microbiol.">
        <title>Complete genome sequence of Corynebacterium casei LMG S-19264T (=DSM 44701T), isolated from a smear-ripened cheese.</title>
        <authorList>
            <consortium name="US DOE Joint Genome Institute (JGI-PGF)"/>
            <person name="Walter F."/>
            <person name="Albersmeier A."/>
            <person name="Kalinowski J."/>
            <person name="Ruckert C."/>
        </authorList>
    </citation>
    <scope>NUCLEOTIDE SEQUENCE</scope>
    <source>
        <strain evidence="2">CGMCC 1.15493</strain>
    </source>
</reference>
<dbReference type="CDD" id="cd00442">
    <property type="entry name" value="Lyz-like"/>
    <property type="match status" value="1"/>
</dbReference>
<comment type="caution">
    <text evidence="2">The sequence shown here is derived from an EMBL/GenBank/DDBJ whole genome shotgun (WGS) entry which is preliminary data.</text>
</comment>
<evidence type="ECO:0000313" key="2">
    <source>
        <dbReference type="EMBL" id="GGD27011.1"/>
    </source>
</evidence>
<dbReference type="EMBL" id="BMJJ01000008">
    <property type="protein sequence ID" value="GGD27011.1"/>
    <property type="molecule type" value="Genomic_DNA"/>
</dbReference>
<evidence type="ECO:0000313" key="3">
    <source>
        <dbReference type="Proteomes" id="UP000613160"/>
    </source>
</evidence>
<dbReference type="InterPro" id="IPR045795">
    <property type="entry name" value="SLT_4"/>
</dbReference>
<reference evidence="2" key="2">
    <citation type="submission" date="2020-09" db="EMBL/GenBank/DDBJ databases">
        <authorList>
            <person name="Sun Q."/>
            <person name="Zhou Y."/>
        </authorList>
    </citation>
    <scope>NUCLEOTIDE SEQUENCE</scope>
    <source>
        <strain evidence="2">CGMCC 1.15493</strain>
    </source>
</reference>
<gene>
    <name evidence="2" type="ORF">GCM10011335_32550</name>
</gene>
<dbReference type="Pfam" id="PF19489">
    <property type="entry name" value="SLT_4"/>
    <property type="match status" value="1"/>
</dbReference>
<feature type="domain" description="Transglycosylase SLT" evidence="1">
    <location>
        <begin position="2"/>
        <end position="181"/>
    </location>
</feature>
<dbReference type="InterPro" id="IPR023346">
    <property type="entry name" value="Lysozyme-like_dom_sf"/>
</dbReference>
<accession>A0A917DCX6</accession>
<name>A0A917DCX6_9HYPH</name>
<protein>
    <submittedName>
        <fullName evidence="2">Membrane protein</fullName>
    </submittedName>
</protein>
<organism evidence="2 3">
    <name type="scientific">Aureimonas glaciei</name>
    <dbReference type="NCBI Taxonomy" id="1776957"/>
    <lineage>
        <taxon>Bacteria</taxon>
        <taxon>Pseudomonadati</taxon>
        <taxon>Pseudomonadota</taxon>
        <taxon>Alphaproteobacteria</taxon>
        <taxon>Hyphomicrobiales</taxon>
        <taxon>Aurantimonadaceae</taxon>
        <taxon>Aureimonas</taxon>
    </lineage>
</organism>
<dbReference type="SUPFAM" id="SSF53955">
    <property type="entry name" value="Lysozyme-like"/>
    <property type="match status" value="1"/>
</dbReference>